<reference evidence="1 2" key="1">
    <citation type="journal article" date="2012" name="J. Bacteriol.">
        <title>Complete genome sequence of the hyperthermophilic cellulolytic Crenarchaeon 'Thermogladius cellulolyticus' 1633.</title>
        <authorList>
            <person name="Mardanov A.V."/>
            <person name="Kochetkova T.V."/>
            <person name="Beletsky A.V."/>
            <person name="Bonch-Osmolovskaya E.A."/>
            <person name="Ravin N.V."/>
            <person name="Skryabin K.G."/>
        </authorList>
    </citation>
    <scope>NUCLEOTIDE SEQUENCE [LARGE SCALE GENOMIC DNA]</scope>
    <source>
        <strain evidence="2">DSM 22663 / VKM B-2946 / 1633</strain>
    </source>
</reference>
<protein>
    <submittedName>
        <fullName evidence="1">Uncharacterized protein</fullName>
    </submittedName>
</protein>
<proteinExistence type="predicted"/>
<evidence type="ECO:0000313" key="1">
    <source>
        <dbReference type="EMBL" id="AFK50684.1"/>
    </source>
</evidence>
<dbReference type="HOGENOM" id="CLU_768636_0_0_2"/>
<accession>I3TD46</accession>
<dbReference type="eggNOG" id="arCOG08832">
    <property type="taxonomic scope" value="Archaea"/>
</dbReference>
<gene>
    <name evidence="1" type="ordered locus">TCELL_0259</name>
</gene>
<dbReference type="GeneID" id="13012541"/>
<dbReference type="RefSeq" id="WP_014736934.1">
    <property type="nucleotide sequence ID" value="NC_017954.1"/>
</dbReference>
<name>I3TD46_THEC1</name>
<dbReference type="EMBL" id="CP003531">
    <property type="protein sequence ID" value="AFK50684.1"/>
    <property type="molecule type" value="Genomic_DNA"/>
</dbReference>
<evidence type="ECO:0000313" key="2">
    <source>
        <dbReference type="Proteomes" id="UP000005270"/>
    </source>
</evidence>
<organism evidence="1 2">
    <name type="scientific">Thermogladius calderae (strain DSM 22663 / VKM B-2946 / 1633)</name>
    <dbReference type="NCBI Taxonomy" id="1184251"/>
    <lineage>
        <taxon>Archaea</taxon>
        <taxon>Thermoproteota</taxon>
        <taxon>Thermoprotei</taxon>
        <taxon>Desulfurococcales</taxon>
        <taxon>Desulfurococcaceae</taxon>
        <taxon>Thermogladius</taxon>
    </lineage>
</organism>
<dbReference type="InParanoid" id="I3TD46"/>
<sequence length="360" mass="39898">MKKPAEHVALAVALLLSVLVIVSVLYGYHFQTFSSVVAGESRSYDLSGINSLVKFYVVGSIPSSVQRLFESLGIQLTYIPLEEGLARATKLEDNSVVVINTRDAGLKLLNYYYVLTRLLDKASNYIIVLVNKDPKARDHLVLDAHTSVFKVLSQVYGKTYQPVMVCDPSDETLWQPREGEKPGGCRLHPAVVSADAVAYYTRPPGTVVVENLDENNAASVVVFVLKAHLPDSVFTRLAPLLPRDLVPSTSIKEGPSGMVLLGTVGWIASYTRGRVCGELTGYQSFYIRYYYGNFTSATGTLYHVFYAYAVHSGKGYQTTCGRSTINHYPRVFETVIHWKTDAYPVKYWTTGVPRTSARRG</sequence>
<dbReference type="AlphaFoldDB" id="I3TD46"/>
<dbReference type="KEGG" id="thg:TCELL_0259"/>
<keyword evidence="2" id="KW-1185">Reference proteome</keyword>
<dbReference type="Proteomes" id="UP000005270">
    <property type="component" value="Chromosome"/>
</dbReference>